<gene>
    <name evidence="1" type="ordered locus">Cmaq_1000</name>
</gene>
<accession>A8MDH5</accession>
<protein>
    <submittedName>
        <fullName evidence="1">Uncharacterized protein</fullName>
    </submittedName>
</protein>
<evidence type="ECO:0000313" key="2">
    <source>
        <dbReference type="Proteomes" id="UP000001137"/>
    </source>
</evidence>
<evidence type="ECO:0000313" key="1">
    <source>
        <dbReference type="EMBL" id="ABW01831.1"/>
    </source>
</evidence>
<dbReference type="HOGENOM" id="CLU_1493059_0_0_2"/>
<dbReference type="EMBL" id="CP000852">
    <property type="protein sequence ID" value="ABW01831.1"/>
    <property type="molecule type" value="Genomic_DNA"/>
</dbReference>
<sequence>MEKGEVIEDLSKIMEERGFTLSRLNDEAYIAKSGSLSMLIWLPNEDYLLIDDPVKFVEEMGLSKVDGIIIVSYRAFYLADEVSKLIDTVRVWNGIHLNVKVYAVDIYRLGERLEETLNLALTTFSSKVSSINEPDGPCPQCGSQMFIKYRHAHKSLIYEEPVIEEILVCEKCMIKIHRVKAQ</sequence>
<dbReference type="GeneID" id="5710213"/>
<dbReference type="STRING" id="397948.Cmaq_1000"/>
<dbReference type="eggNOG" id="arCOG05567">
    <property type="taxonomic scope" value="Archaea"/>
</dbReference>
<dbReference type="Proteomes" id="UP000001137">
    <property type="component" value="Chromosome"/>
</dbReference>
<name>A8MDH5_CALMQ</name>
<reference evidence="1 2" key="1">
    <citation type="submission" date="2007-10" db="EMBL/GenBank/DDBJ databases">
        <title>Complete sequence of Caldivirga maquilingensis IC-167.</title>
        <authorList>
            <consortium name="US DOE Joint Genome Institute"/>
            <person name="Copeland A."/>
            <person name="Lucas S."/>
            <person name="Lapidus A."/>
            <person name="Barry K."/>
            <person name="Glavina del Rio T."/>
            <person name="Dalin E."/>
            <person name="Tice H."/>
            <person name="Pitluck S."/>
            <person name="Saunders E."/>
            <person name="Brettin T."/>
            <person name="Bruce D."/>
            <person name="Detter J.C."/>
            <person name="Han C."/>
            <person name="Schmutz J."/>
            <person name="Larimer F."/>
            <person name="Land M."/>
            <person name="Hauser L."/>
            <person name="Kyrpides N."/>
            <person name="Ivanova N."/>
            <person name="Biddle J.F."/>
            <person name="Zhang Z."/>
            <person name="Fitz-Gibbon S.T."/>
            <person name="Lowe T.M."/>
            <person name="Saltikov C."/>
            <person name="House C.H."/>
            <person name="Richardson P."/>
        </authorList>
    </citation>
    <scope>NUCLEOTIDE SEQUENCE [LARGE SCALE GENOMIC DNA]</scope>
    <source>
        <strain evidence="2">ATCC 700844 / DSM 13496 / JCM 10307 / IC-167</strain>
    </source>
</reference>
<dbReference type="AlphaFoldDB" id="A8MDH5"/>
<keyword evidence="2" id="KW-1185">Reference proteome</keyword>
<dbReference type="RefSeq" id="WP_012186050.1">
    <property type="nucleotide sequence ID" value="NC_009954.1"/>
</dbReference>
<dbReference type="OrthoDB" id="25921at2157"/>
<dbReference type="KEGG" id="cma:Cmaq_1000"/>
<proteinExistence type="predicted"/>
<organism evidence="1 2">
    <name type="scientific">Caldivirga maquilingensis (strain ATCC 700844 / DSM 13496 / JCM 10307 / IC-167)</name>
    <dbReference type="NCBI Taxonomy" id="397948"/>
    <lineage>
        <taxon>Archaea</taxon>
        <taxon>Thermoproteota</taxon>
        <taxon>Thermoprotei</taxon>
        <taxon>Thermoproteales</taxon>
        <taxon>Thermoproteaceae</taxon>
        <taxon>Caldivirga</taxon>
    </lineage>
</organism>